<reference evidence="2" key="1">
    <citation type="journal article" date="2020" name="bioRxiv">
        <title>Whole genome comparisons of ergot fungi reveals the divergence and evolution of species within the genus Claviceps are the result of varying mechanisms driving genome evolution and host range expansion.</title>
        <authorList>
            <person name="Wyka S.A."/>
            <person name="Mondo S.J."/>
            <person name="Liu M."/>
            <person name="Dettman J."/>
            <person name="Nalam V."/>
            <person name="Broders K.D."/>
        </authorList>
    </citation>
    <scope>NUCLEOTIDE SEQUENCE</scope>
    <source>
        <strain evidence="2">CCC 489</strain>
    </source>
</reference>
<feature type="region of interest" description="Disordered" evidence="1">
    <location>
        <begin position="36"/>
        <end position="66"/>
    </location>
</feature>
<accession>A0A8K0NM68</accession>
<evidence type="ECO:0000313" key="2">
    <source>
        <dbReference type="EMBL" id="KAG5930514.1"/>
    </source>
</evidence>
<feature type="compositionally biased region" description="Gly residues" evidence="1">
    <location>
        <begin position="176"/>
        <end position="189"/>
    </location>
</feature>
<evidence type="ECO:0000313" key="3">
    <source>
        <dbReference type="Proteomes" id="UP000811619"/>
    </source>
</evidence>
<evidence type="ECO:0000256" key="1">
    <source>
        <dbReference type="SAM" id="MobiDB-lite"/>
    </source>
</evidence>
<name>A0A8K0NM68_9HYPO</name>
<keyword evidence="3" id="KW-1185">Reference proteome</keyword>
<feature type="region of interest" description="Disordered" evidence="1">
    <location>
        <begin position="251"/>
        <end position="294"/>
    </location>
</feature>
<feature type="compositionally biased region" description="Basic residues" evidence="1">
    <location>
        <begin position="280"/>
        <end position="294"/>
    </location>
</feature>
<dbReference type="EMBL" id="SRPY01000010">
    <property type="protein sequence ID" value="KAG5930514.1"/>
    <property type="molecule type" value="Genomic_DNA"/>
</dbReference>
<feature type="compositionally biased region" description="Basic and acidic residues" evidence="1">
    <location>
        <begin position="42"/>
        <end position="54"/>
    </location>
</feature>
<dbReference type="AlphaFoldDB" id="A0A8K0NM68"/>
<proteinExistence type="predicted"/>
<organism evidence="2 3">
    <name type="scientific">Claviceps africana</name>
    <dbReference type="NCBI Taxonomy" id="83212"/>
    <lineage>
        <taxon>Eukaryota</taxon>
        <taxon>Fungi</taxon>
        <taxon>Dikarya</taxon>
        <taxon>Ascomycota</taxon>
        <taxon>Pezizomycotina</taxon>
        <taxon>Sordariomycetes</taxon>
        <taxon>Hypocreomycetidae</taxon>
        <taxon>Hypocreales</taxon>
        <taxon>Clavicipitaceae</taxon>
        <taxon>Claviceps</taxon>
    </lineage>
</organism>
<protein>
    <submittedName>
        <fullName evidence="2">Uncharacterized protein</fullName>
    </submittedName>
</protein>
<gene>
    <name evidence="2" type="ORF">E4U42_000044</name>
</gene>
<comment type="caution">
    <text evidence="2">The sequence shown here is derived from an EMBL/GenBank/DDBJ whole genome shotgun (WGS) entry which is preliminary data.</text>
</comment>
<feature type="region of interest" description="Disordered" evidence="1">
    <location>
        <begin position="142"/>
        <end position="193"/>
    </location>
</feature>
<dbReference type="Proteomes" id="UP000811619">
    <property type="component" value="Unassembled WGS sequence"/>
</dbReference>
<sequence length="294" mass="32178">MDGVVAGPAARSSSSSAGTSIGIGIGIGSGIGIGIGPWQEDAGGRRRDARDKASRRSRQERKMHSRWEPPASWCRRLLLLYLQQLGRRASILIADEGDTTMAPRRAGIVGPRPLSASAWAARLRLRLRAEWRVREGEERGLLSDGSRGRRRGRSRSRSLEAKRAVRRPVPVDDGAGEGAGDGVGDGVGDGGRRCGRRCERRCWRGLLEGCSRVDGGLLARIAGEDCWRGLLARVAGVADWRGVDWRDGGMRNRLSKRNGQEQGQVSLVPGRAEKRLGGKWARREKKKSTKRTKY</sequence>